<keyword evidence="3" id="KW-1185">Reference proteome</keyword>
<accession>A0A0L0EZT9</accession>
<keyword evidence="1" id="KW-1133">Transmembrane helix</keyword>
<keyword evidence="1" id="KW-0812">Transmembrane</keyword>
<keyword evidence="1" id="KW-0472">Membrane</keyword>
<organism evidence="2 3">
    <name type="scientific">Sphaeroforma arctica JP610</name>
    <dbReference type="NCBI Taxonomy" id="667725"/>
    <lineage>
        <taxon>Eukaryota</taxon>
        <taxon>Ichthyosporea</taxon>
        <taxon>Ichthyophonida</taxon>
        <taxon>Sphaeroforma</taxon>
    </lineage>
</organism>
<dbReference type="GeneID" id="25918624"/>
<evidence type="ECO:0000313" key="2">
    <source>
        <dbReference type="EMBL" id="KNC69373.1"/>
    </source>
</evidence>
<gene>
    <name evidence="2" type="ORF">SARC_18120</name>
</gene>
<dbReference type="AlphaFoldDB" id="A0A0L0EZT9"/>
<protein>
    <submittedName>
        <fullName evidence="2">Uncharacterized protein</fullName>
    </submittedName>
</protein>
<dbReference type="EMBL" id="KQ255474">
    <property type="protein sequence ID" value="KNC69373.1"/>
    <property type="molecule type" value="Genomic_DNA"/>
</dbReference>
<feature type="transmembrane region" description="Helical" evidence="1">
    <location>
        <begin position="47"/>
        <end position="68"/>
    </location>
</feature>
<name>A0A0L0EZT9_9EUKA</name>
<evidence type="ECO:0000256" key="1">
    <source>
        <dbReference type="SAM" id="Phobius"/>
    </source>
</evidence>
<reference evidence="2 3" key="1">
    <citation type="submission" date="2011-02" db="EMBL/GenBank/DDBJ databases">
        <title>The Genome Sequence of Sphaeroforma arctica JP610.</title>
        <authorList>
            <consortium name="The Broad Institute Genome Sequencing Platform"/>
            <person name="Russ C."/>
            <person name="Cuomo C."/>
            <person name="Young S.K."/>
            <person name="Zeng Q."/>
            <person name="Gargeya S."/>
            <person name="Alvarado L."/>
            <person name="Berlin A."/>
            <person name="Chapman S.B."/>
            <person name="Chen Z."/>
            <person name="Freedman E."/>
            <person name="Gellesch M."/>
            <person name="Goldberg J."/>
            <person name="Griggs A."/>
            <person name="Gujja S."/>
            <person name="Heilman E."/>
            <person name="Heiman D."/>
            <person name="Howarth C."/>
            <person name="Mehta T."/>
            <person name="Neiman D."/>
            <person name="Pearson M."/>
            <person name="Roberts A."/>
            <person name="Saif S."/>
            <person name="Shea T."/>
            <person name="Shenoy N."/>
            <person name="Sisk P."/>
            <person name="Stolte C."/>
            <person name="Sykes S."/>
            <person name="White J."/>
            <person name="Yandava C."/>
            <person name="Burger G."/>
            <person name="Gray M.W."/>
            <person name="Holland P.W.H."/>
            <person name="King N."/>
            <person name="Lang F.B.F."/>
            <person name="Roger A.J."/>
            <person name="Ruiz-Trillo I."/>
            <person name="Haas B."/>
            <person name="Nusbaum C."/>
            <person name="Birren B."/>
        </authorList>
    </citation>
    <scope>NUCLEOTIDE SEQUENCE [LARGE SCALE GENOMIC DNA]</scope>
    <source>
        <strain evidence="2 3">JP610</strain>
    </source>
</reference>
<feature type="non-terminal residue" evidence="2">
    <location>
        <position position="69"/>
    </location>
</feature>
<proteinExistence type="predicted"/>
<sequence>MQAPAPVKKMADDWEGEGKKAFASDMDIYAKSITTDNDSPQKTYSSAIGGVHNMLYYLLLLIVAGTFAK</sequence>
<dbReference type="Proteomes" id="UP000054560">
    <property type="component" value="Unassembled WGS sequence"/>
</dbReference>
<evidence type="ECO:0000313" key="3">
    <source>
        <dbReference type="Proteomes" id="UP000054560"/>
    </source>
</evidence>
<dbReference type="RefSeq" id="XP_014143275.1">
    <property type="nucleotide sequence ID" value="XM_014287800.1"/>
</dbReference>